<dbReference type="AlphaFoldDB" id="A0AAW3NK22"/>
<dbReference type="Pfam" id="PF00571">
    <property type="entry name" value="CBS"/>
    <property type="match status" value="2"/>
</dbReference>
<name>A0AAW3NK22_9BURK</name>
<dbReference type="PANTHER" id="PTHR48108">
    <property type="entry name" value="CBS DOMAIN-CONTAINING PROTEIN CBSX2, CHLOROPLASTIC"/>
    <property type="match status" value="1"/>
</dbReference>
<sequence length="149" mass="16339">MKAATLCTREVATCDQQMTVLEAAERMRDQHSGDLVVVREANGVRVPVGMLTDRDIVLAVVSPDTEAGALFVGDVMSEPAVIAHRGDDIWLLARRMRQHGVRRMPVVSDDGGLIGIVTLDDLLHAAASLLDELRLIAARQPHLEEKRRV</sequence>
<evidence type="ECO:0000256" key="2">
    <source>
        <dbReference type="PROSITE-ProRule" id="PRU00703"/>
    </source>
</evidence>
<dbReference type="InterPro" id="IPR046342">
    <property type="entry name" value="CBS_dom_sf"/>
</dbReference>
<dbReference type="EMBL" id="LPDO01000012">
    <property type="protein sequence ID" value="KVT61820.1"/>
    <property type="molecule type" value="Genomic_DNA"/>
</dbReference>
<dbReference type="RefSeq" id="WP_059925440.1">
    <property type="nucleotide sequence ID" value="NZ_LPDO01000012.1"/>
</dbReference>
<reference evidence="4 5" key="1">
    <citation type="submission" date="2015-11" db="EMBL/GenBank/DDBJ databases">
        <title>Expanding the genomic diversity of Burkholderia species for the development of highly accurate diagnostics.</title>
        <authorList>
            <person name="Sahl J."/>
            <person name="Keim P."/>
            <person name="Wagner D."/>
        </authorList>
    </citation>
    <scope>NUCLEOTIDE SEQUENCE [LARGE SCALE GENOMIC DNA]</scope>
    <source>
        <strain evidence="4 5">MSMB1137WGS</strain>
    </source>
</reference>
<dbReference type="SMART" id="SM00116">
    <property type="entry name" value="CBS"/>
    <property type="match status" value="2"/>
</dbReference>
<comment type="caution">
    <text evidence="4">The sequence shown here is derived from an EMBL/GenBank/DDBJ whole genome shotgun (WGS) entry which is preliminary data.</text>
</comment>
<accession>A0AAW3NK22</accession>
<dbReference type="SUPFAM" id="SSF54631">
    <property type="entry name" value="CBS-domain pair"/>
    <property type="match status" value="1"/>
</dbReference>
<dbReference type="InterPro" id="IPR051462">
    <property type="entry name" value="CBS_domain-containing"/>
</dbReference>
<dbReference type="InterPro" id="IPR000644">
    <property type="entry name" value="CBS_dom"/>
</dbReference>
<protein>
    <recommendedName>
        <fullName evidence="3">CBS domain-containing protein</fullName>
    </recommendedName>
</protein>
<dbReference type="Proteomes" id="UP000056732">
    <property type="component" value="Unassembled WGS sequence"/>
</dbReference>
<evidence type="ECO:0000313" key="5">
    <source>
        <dbReference type="Proteomes" id="UP000056732"/>
    </source>
</evidence>
<feature type="domain" description="CBS" evidence="3">
    <location>
        <begin position="7"/>
        <end position="66"/>
    </location>
</feature>
<evidence type="ECO:0000256" key="1">
    <source>
        <dbReference type="ARBA" id="ARBA00022737"/>
    </source>
</evidence>
<dbReference type="PROSITE" id="PS51371">
    <property type="entry name" value="CBS"/>
    <property type="match status" value="2"/>
</dbReference>
<keyword evidence="2" id="KW-0129">CBS domain</keyword>
<feature type="domain" description="CBS" evidence="3">
    <location>
        <begin position="76"/>
        <end position="132"/>
    </location>
</feature>
<gene>
    <name evidence="4" type="ORF">WK53_02635</name>
</gene>
<organism evidence="4 5">
    <name type="scientific">Burkholderia ubonensis</name>
    <dbReference type="NCBI Taxonomy" id="101571"/>
    <lineage>
        <taxon>Bacteria</taxon>
        <taxon>Pseudomonadati</taxon>
        <taxon>Pseudomonadota</taxon>
        <taxon>Betaproteobacteria</taxon>
        <taxon>Burkholderiales</taxon>
        <taxon>Burkholderiaceae</taxon>
        <taxon>Burkholderia</taxon>
        <taxon>Burkholderia cepacia complex</taxon>
    </lineage>
</organism>
<evidence type="ECO:0000313" key="4">
    <source>
        <dbReference type="EMBL" id="KVT61820.1"/>
    </source>
</evidence>
<dbReference type="CDD" id="cd17775">
    <property type="entry name" value="CBS_pair_bact_arch"/>
    <property type="match status" value="1"/>
</dbReference>
<keyword evidence="1" id="KW-0677">Repeat</keyword>
<dbReference type="PANTHER" id="PTHR48108:SF34">
    <property type="entry name" value="CBS DOMAIN-CONTAINING PROTEIN YHCV"/>
    <property type="match status" value="1"/>
</dbReference>
<proteinExistence type="predicted"/>
<dbReference type="Gene3D" id="3.10.580.10">
    <property type="entry name" value="CBS-domain"/>
    <property type="match status" value="1"/>
</dbReference>
<evidence type="ECO:0000259" key="3">
    <source>
        <dbReference type="PROSITE" id="PS51371"/>
    </source>
</evidence>